<feature type="transmembrane region" description="Helical" evidence="4">
    <location>
        <begin position="6"/>
        <end position="33"/>
    </location>
</feature>
<keyword evidence="4" id="KW-0812">Transmembrane</keyword>
<keyword evidence="2" id="KW-0328">Glycosyltransferase</keyword>
<proteinExistence type="inferred from homology"/>
<organism evidence="6">
    <name type="scientific">uncultured Streptococcus sp</name>
    <dbReference type="NCBI Taxonomy" id="83427"/>
    <lineage>
        <taxon>Bacteria</taxon>
        <taxon>Bacillati</taxon>
        <taxon>Bacillota</taxon>
        <taxon>Bacilli</taxon>
        <taxon>Lactobacillales</taxon>
        <taxon>Streptococcaceae</taxon>
        <taxon>Streptococcus</taxon>
        <taxon>environmental samples</taxon>
    </lineage>
</organism>
<dbReference type="InterPro" id="IPR029044">
    <property type="entry name" value="Nucleotide-diphossugar_trans"/>
</dbReference>
<dbReference type="AlphaFoldDB" id="A0A060CAA1"/>
<protein>
    <submittedName>
        <fullName evidence="6">CAZy families GT2 protein</fullName>
    </submittedName>
</protein>
<dbReference type="EMBL" id="KF124546">
    <property type="protein sequence ID" value="AIA91862.1"/>
    <property type="molecule type" value="Genomic_DNA"/>
</dbReference>
<dbReference type="PANTHER" id="PTHR43630">
    <property type="entry name" value="POLY-BETA-1,6-N-ACETYL-D-GLUCOSAMINE SYNTHASE"/>
    <property type="match status" value="1"/>
</dbReference>
<feature type="domain" description="Glycosyltransferase 2-like" evidence="5">
    <location>
        <begin position="52"/>
        <end position="126"/>
    </location>
</feature>
<dbReference type="InterPro" id="IPR001173">
    <property type="entry name" value="Glyco_trans_2-like"/>
</dbReference>
<keyword evidence="4" id="KW-0472">Membrane</keyword>
<dbReference type="Pfam" id="PF00535">
    <property type="entry name" value="Glycos_transf_2"/>
    <property type="match status" value="1"/>
</dbReference>
<reference evidence="6" key="1">
    <citation type="journal article" date="2013" name="Environ. Microbiol.">
        <title>Seasonally variable intestinal metagenomes of the red palm weevil (Rhynchophorus ferrugineus).</title>
        <authorList>
            <person name="Jia S."/>
            <person name="Zhang X."/>
            <person name="Zhang G."/>
            <person name="Yin A."/>
            <person name="Zhang S."/>
            <person name="Li F."/>
            <person name="Wang L."/>
            <person name="Zhao D."/>
            <person name="Yun Q."/>
            <person name="Tala"/>
            <person name="Wang J."/>
            <person name="Sun G."/>
            <person name="Baabdullah M."/>
            <person name="Yu X."/>
            <person name="Hu S."/>
            <person name="Al-Mssallem I.S."/>
            <person name="Yu J."/>
        </authorList>
    </citation>
    <scope>NUCLEOTIDE SEQUENCE</scope>
</reference>
<evidence type="ECO:0000256" key="3">
    <source>
        <dbReference type="ARBA" id="ARBA00022679"/>
    </source>
</evidence>
<dbReference type="PANTHER" id="PTHR43630:SF1">
    <property type="entry name" value="POLY-BETA-1,6-N-ACETYL-D-GLUCOSAMINE SYNTHASE"/>
    <property type="match status" value="1"/>
</dbReference>
<dbReference type="GO" id="GO:0016757">
    <property type="term" value="F:glycosyltransferase activity"/>
    <property type="evidence" value="ECO:0007669"/>
    <property type="project" value="UniProtKB-KW"/>
</dbReference>
<comment type="similarity">
    <text evidence="1">Belongs to the glycosyltransferase 2 family.</text>
</comment>
<evidence type="ECO:0000259" key="5">
    <source>
        <dbReference type="Pfam" id="PF00535"/>
    </source>
</evidence>
<sequence>MISETLLIVSMVSIWMSLLMSTLTLTGATHFWLRHATKLVTTEPLPAYPKITIVVPAHNEELVIAKTTRAILDMNYPASKVELILIADNCTDHTADVMRAILNSRAYRFRNARVMERRGGGGKAGA</sequence>
<dbReference type="SUPFAM" id="SSF53448">
    <property type="entry name" value="Nucleotide-diphospho-sugar transferases"/>
    <property type="match status" value="1"/>
</dbReference>
<accession>A0A060CAA1</accession>
<dbReference type="Gene3D" id="3.90.550.10">
    <property type="entry name" value="Spore Coat Polysaccharide Biosynthesis Protein SpsA, Chain A"/>
    <property type="match status" value="1"/>
</dbReference>
<evidence type="ECO:0000256" key="4">
    <source>
        <dbReference type="SAM" id="Phobius"/>
    </source>
</evidence>
<keyword evidence="4" id="KW-1133">Transmembrane helix</keyword>
<evidence type="ECO:0000256" key="1">
    <source>
        <dbReference type="ARBA" id="ARBA00006739"/>
    </source>
</evidence>
<name>A0A060CAA1_9STRE</name>
<keyword evidence="3" id="KW-0808">Transferase</keyword>
<evidence type="ECO:0000313" key="6">
    <source>
        <dbReference type="EMBL" id="AIA91862.1"/>
    </source>
</evidence>
<evidence type="ECO:0000256" key="2">
    <source>
        <dbReference type="ARBA" id="ARBA00022676"/>
    </source>
</evidence>